<organism evidence="5 6">
    <name type="scientific">Acrasis kona</name>
    <dbReference type="NCBI Taxonomy" id="1008807"/>
    <lineage>
        <taxon>Eukaryota</taxon>
        <taxon>Discoba</taxon>
        <taxon>Heterolobosea</taxon>
        <taxon>Tetramitia</taxon>
        <taxon>Eutetramitia</taxon>
        <taxon>Acrasidae</taxon>
        <taxon>Acrasis</taxon>
    </lineage>
</organism>
<accession>A0AAW2ZD17</accession>
<dbReference type="EMBL" id="JAOPGA020001357">
    <property type="protein sequence ID" value="KAL0487646.1"/>
    <property type="molecule type" value="Genomic_DNA"/>
</dbReference>
<dbReference type="PANTHER" id="PTHR21349:SF0">
    <property type="entry name" value="LARGE RIBOSOMAL SUBUNIT PROTEIN BL21M"/>
    <property type="match status" value="1"/>
</dbReference>
<dbReference type="GO" id="GO:0003735">
    <property type="term" value="F:structural constituent of ribosome"/>
    <property type="evidence" value="ECO:0007669"/>
    <property type="project" value="InterPro"/>
</dbReference>
<comment type="caution">
    <text evidence="5">The sequence shown here is derived from an EMBL/GenBank/DDBJ whole genome shotgun (WGS) entry which is preliminary data.</text>
</comment>
<dbReference type="SUPFAM" id="SSF141091">
    <property type="entry name" value="L21p-like"/>
    <property type="match status" value="1"/>
</dbReference>
<sequence>MLLGHAVRRVGMTPLLTRFNNIRLTNHLKIFTDNNNIRHFNTNHVNLATPVMIGGEYESEDDEMEEQIVEAQEVKVKDSVQRASTISKSVADLRQLLFAVVAVGGKQYKVVEGDIIIVNRIPVDIGTKLVLNKVLLVGGKAFTAVGRPLVPNAKVTVTVEQQYRSAPVIVFKMKRRKRYRRWNGHQSLITYLRIEKVEYDVDSQKVIRDERIVGIE</sequence>
<keyword evidence="2" id="KW-0689">Ribosomal protein</keyword>
<proteinExistence type="inferred from homology"/>
<evidence type="ECO:0000256" key="1">
    <source>
        <dbReference type="ARBA" id="ARBA00008563"/>
    </source>
</evidence>
<evidence type="ECO:0000313" key="6">
    <source>
        <dbReference type="Proteomes" id="UP001431209"/>
    </source>
</evidence>
<dbReference type="PANTHER" id="PTHR21349">
    <property type="entry name" value="50S RIBOSOMAL PROTEIN L21"/>
    <property type="match status" value="1"/>
</dbReference>
<evidence type="ECO:0000313" key="5">
    <source>
        <dbReference type="EMBL" id="KAL0487646.1"/>
    </source>
</evidence>
<evidence type="ECO:0000256" key="4">
    <source>
        <dbReference type="ARBA" id="ARBA00044129"/>
    </source>
</evidence>
<gene>
    <name evidence="5" type="ORF">AKO1_000240</name>
</gene>
<dbReference type="GO" id="GO:0005762">
    <property type="term" value="C:mitochondrial large ribosomal subunit"/>
    <property type="evidence" value="ECO:0007669"/>
    <property type="project" value="TreeGrafter"/>
</dbReference>
<reference evidence="5 6" key="1">
    <citation type="submission" date="2024-03" db="EMBL/GenBank/DDBJ databases">
        <title>The Acrasis kona genome and developmental transcriptomes reveal deep origins of eukaryotic multicellular pathways.</title>
        <authorList>
            <person name="Sheikh S."/>
            <person name="Fu C.-J."/>
            <person name="Brown M.W."/>
            <person name="Baldauf S.L."/>
        </authorList>
    </citation>
    <scope>NUCLEOTIDE SEQUENCE [LARGE SCALE GENOMIC DNA]</scope>
    <source>
        <strain evidence="5 6">ATCC MYA-3509</strain>
    </source>
</reference>
<dbReference type="InterPro" id="IPR001787">
    <property type="entry name" value="Ribosomal_bL21"/>
</dbReference>
<dbReference type="GO" id="GO:0006412">
    <property type="term" value="P:translation"/>
    <property type="evidence" value="ECO:0007669"/>
    <property type="project" value="InterPro"/>
</dbReference>
<dbReference type="AlphaFoldDB" id="A0AAW2ZD17"/>
<dbReference type="NCBIfam" id="TIGR00061">
    <property type="entry name" value="L21"/>
    <property type="match status" value="1"/>
</dbReference>
<name>A0AAW2ZD17_9EUKA</name>
<dbReference type="InterPro" id="IPR036164">
    <property type="entry name" value="bL21-like_sf"/>
</dbReference>
<protein>
    <recommendedName>
        <fullName evidence="4">Large ribosomal subunit protein bL21m</fullName>
    </recommendedName>
</protein>
<dbReference type="Proteomes" id="UP001431209">
    <property type="component" value="Unassembled WGS sequence"/>
</dbReference>
<keyword evidence="6" id="KW-1185">Reference proteome</keyword>
<dbReference type="InterPro" id="IPR028909">
    <property type="entry name" value="bL21-like"/>
</dbReference>
<comment type="similarity">
    <text evidence="1">Belongs to the bacterial ribosomal protein bL21 family.</text>
</comment>
<evidence type="ECO:0000256" key="2">
    <source>
        <dbReference type="ARBA" id="ARBA00022980"/>
    </source>
</evidence>
<dbReference type="GO" id="GO:0003723">
    <property type="term" value="F:RNA binding"/>
    <property type="evidence" value="ECO:0007669"/>
    <property type="project" value="InterPro"/>
</dbReference>
<keyword evidence="3" id="KW-0687">Ribonucleoprotein</keyword>
<evidence type="ECO:0000256" key="3">
    <source>
        <dbReference type="ARBA" id="ARBA00023274"/>
    </source>
</evidence>
<dbReference type="HAMAP" id="MF_01363">
    <property type="entry name" value="Ribosomal_bL21"/>
    <property type="match status" value="1"/>
</dbReference>
<dbReference type="Pfam" id="PF00829">
    <property type="entry name" value="Ribosomal_L21p"/>
    <property type="match status" value="1"/>
</dbReference>